<feature type="non-terminal residue" evidence="2">
    <location>
        <position position="53"/>
    </location>
</feature>
<dbReference type="OrthoDB" id="10553705at2759"/>
<sequence length="53" mass="5645">SSRKSMSRLSSLSKKCSSQGSALSLGVEPTPKHKQKRRDESSLGHSNVSAKSS</sequence>
<evidence type="ECO:0000313" key="2">
    <source>
        <dbReference type="EMBL" id="KAF7076495.1"/>
    </source>
</evidence>
<feature type="compositionally biased region" description="Low complexity" evidence="1">
    <location>
        <begin position="7"/>
        <end position="18"/>
    </location>
</feature>
<feature type="compositionally biased region" description="Polar residues" evidence="1">
    <location>
        <begin position="43"/>
        <end position="53"/>
    </location>
</feature>
<name>A0A9R1L3Q4_WHEAT</name>
<dbReference type="AlphaFoldDB" id="A0A9R1L3Q4"/>
<protein>
    <submittedName>
        <fullName evidence="2">Uncharacterized protein</fullName>
    </submittedName>
</protein>
<reference evidence="2" key="1">
    <citation type="journal article" date="2017" name="Gigascience">
        <title>The first near-complete assembly of the hexaploid bread wheat genome, Triticum aestivum.</title>
        <authorList>
            <person name="Zimin A.V."/>
            <person name="Puiu D."/>
            <person name="Hall R."/>
            <person name="Kingan S."/>
            <person name="Clavijo B.J."/>
            <person name="Salzberg S.L."/>
        </authorList>
    </citation>
    <scope>NUCLEOTIDE SEQUENCE</scope>
    <source>
        <tissue evidence="2">Leaf</tissue>
    </source>
</reference>
<comment type="caution">
    <text evidence="2">The sequence shown here is derived from an EMBL/GenBank/DDBJ whole genome shotgun (WGS) entry which is preliminary data.</text>
</comment>
<gene>
    <name evidence="2" type="ORF">CFC21_081133</name>
</gene>
<reference evidence="2" key="2">
    <citation type="submission" date="2020-03" db="EMBL/GenBank/DDBJ databases">
        <title>The second near-complete assembly of the hexaploid bread wheat (Triticum aestivum) genome.</title>
        <authorList>
            <person name="Zimin A.V."/>
            <person name="Puiu D."/>
            <person name="Shumante A."/>
            <person name="Alonge M."/>
            <person name="Salzberg S.L."/>
        </authorList>
    </citation>
    <scope>NUCLEOTIDE SEQUENCE</scope>
    <source>
        <tissue evidence="2">Leaf</tissue>
    </source>
</reference>
<dbReference type="Proteomes" id="UP000815260">
    <property type="component" value="Chromosome 5D"/>
</dbReference>
<feature type="non-terminal residue" evidence="2">
    <location>
        <position position="1"/>
    </location>
</feature>
<proteinExistence type="predicted"/>
<evidence type="ECO:0000256" key="1">
    <source>
        <dbReference type="SAM" id="MobiDB-lite"/>
    </source>
</evidence>
<accession>A0A9R1L3Q4</accession>
<feature type="region of interest" description="Disordered" evidence="1">
    <location>
        <begin position="1"/>
        <end position="53"/>
    </location>
</feature>
<dbReference type="EMBL" id="CM022225">
    <property type="protein sequence ID" value="KAF7076495.1"/>
    <property type="molecule type" value="Genomic_DNA"/>
</dbReference>
<organism evidence="2">
    <name type="scientific">Triticum aestivum</name>
    <name type="common">Wheat</name>
    <dbReference type="NCBI Taxonomy" id="4565"/>
    <lineage>
        <taxon>Eukaryota</taxon>
        <taxon>Viridiplantae</taxon>
        <taxon>Streptophyta</taxon>
        <taxon>Embryophyta</taxon>
        <taxon>Tracheophyta</taxon>
        <taxon>Spermatophyta</taxon>
        <taxon>Magnoliopsida</taxon>
        <taxon>Liliopsida</taxon>
        <taxon>Poales</taxon>
        <taxon>Poaceae</taxon>
        <taxon>BOP clade</taxon>
        <taxon>Pooideae</taxon>
        <taxon>Triticodae</taxon>
        <taxon>Triticeae</taxon>
        <taxon>Triticinae</taxon>
        <taxon>Triticum</taxon>
    </lineage>
</organism>